<dbReference type="InterPro" id="IPR016036">
    <property type="entry name" value="Malonyl_transacylase_ACP-bd"/>
</dbReference>
<keyword evidence="5" id="KW-0045">Antibiotic biosynthesis</keyword>
<dbReference type="SUPFAM" id="SSF101173">
    <property type="entry name" value="Docking domain B of the erythromycin polyketide synthase (DEBS)"/>
    <property type="match status" value="1"/>
</dbReference>
<dbReference type="Proteomes" id="UP001596074">
    <property type="component" value="Unassembled WGS sequence"/>
</dbReference>
<dbReference type="Gene3D" id="3.40.47.10">
    <property type="match status" value="2"/>
</dbReference>
<evidence type="ECO:0000256" key="1">
    <source>
        <dbReference type="ARBA" id="ARBA00001957"/>
    </source>
</evidence>
<evidence type="ECO:0000256" key="5">
    <source>
        <dbReference type="ARBA" id="ARBA00023194"/>
    </source>
</evidence>
<dbReference type="Pfam" id="PF18369">
    <property type="entry name" value="PKS_DE"/>
    <property type="match status" value="1"/>
</dbReference>
<dbReference type="SMART" id="SM00822">
    <property type="entry name" value="PKS_KR"/>
    <property type="match status" value="2"/>
</dbReference>
<comment type="caution">
    <text evidence="10">The sequence shown here is derived from an EMBL/GenBank/DDBJ whole genome shotgun (WGS) entry which is preliminary data.</text>
</comment>
<dbReference type="Pfam" id="PF00698">
    <property type="entry name" value="Acyl_transf_1"/>
    <property type="match status" value="1"/>
</dbReference>
<dbReference type="Gene3D" id="3.40.366.10">
    <property type="entry name" value="Malonyl-Coenzyme A Acyl Carrier Protein, domain 2"/>
    <property type="match status" value="1"/>
</dbReference>
<dbReference type="PROSITE" id="PS50075">
    <property type="entry name" value="CARRIER"/>
    <property type="match status" value="2"/>
</dbReference>
<dbReference type="InterPro" id="IPR036299">
    <property type="entry name" value="Polyketide_synth_docking_sf"/>
</dbReference>
<dbReference type="RefSeq" id="WP_378288044.1">
    <property type="nucleotide sequence ID" value="NZ_JBHSON010000080.1"/>
</dbReference>
<protein>
    <submittedName>
        <fullName evidence="10">Type I polyketide synthase</fullName>
    </submittedName>
</protein>
<dbReference type="CDD" id="cd08952">
    <property type="entry name" value="KR_1_SDR_x"/>
    <property type="match status" value="2"/>
</dbReference>
<dbReference type="SUPFAM" id="SSF51735">
    <property type="entry name" value="NAD(P)-binding Rossmann-fold domains"/>
    <property type="match status" value="4"/>
</dbReference>
<dbReference type="Pfam" id="PF16197">
    <property type="entry name" value="KAsynt_C_assoc"/>
    <property type="match status" value="2"/>
</dbReference>
<dbReference type="InterPro" id="IPR018201">
    <property type="entry name" value="Ketoacyl_synth_AS"/>
</dbReference>
<keyword evidence="4" id="KW-0808">Transferase</keyword>
<dbReference type="SUPFAM" id="SSF53474">
    <property type="entry name" value="alpha/beta-Hydrolases"/>
    <property type="match status" value="1"/>
</dbReference>
<keyword evidence="7" id="KW-0012">Acyltransferase</keyword>
<dbReference type="SUPFAM" id="SSF53901">
    <property type="entry name" value="Thiolase-like"/>
    <property type="match status" value="2"/>
</dbReference>
<dbReference type="Pfam" id="PF02801">
    <property type="entry name" value="Ketoacyl-synt_C"/>
    <property type="match status" value="2"/>
</dbReference>
<dbReference type="PROSITE" id="PS00606">
    <property type="entry name" value="KS3_1"/>
    <property type="match status" value="2"/>
</dbReference>
<accession>A0ABW1ABF0</accession>
<keyword evidence="3" id="KW-0597">Phosphoprotein</keyword>
<dbReference type="InterPro" id="IPR020806">
    <property type="entry name" value="PKS_PP-bd"/>
</dbReference>
<keyword evidence="11" id="KW-1185">Reference proteome</keyword>
<dbReference type="InterPro" id="IPR057326">
    <property type="entry name" value="KR_dom"/>
</dbReference>
<evidence type="ECO:0000313" key="11">
    <source>
        <dbReference type="Proteomes" id="UP001596074"/>
    </source>
</evidence>
<dbReference type="InterPro" id="IPR020841">
    <property type="entry name" value="PKS_Beta-ketoAc_synthase_dom"/>
</dbReference>
<dbReference type="PROSITE" id="PS52004">
    <property type="entry name" value="KS3_2"/>
    <property type="match status" value="2"/>
</dbReference>
<dbReference type="InterPro" id="IPR041618">
    <property type="entry name" value="PKS_DE"/>
</dbReference>
<dbReference type="PANTHER" id="PTHR43775:SF51">
    <property type="entry name" value="INACTIVE PHENOLPHTHIOCEROL SYNTHESIS POLYKETIDE SYNTHASE TYPE I PKS1-RELATED"/>
    <property type="match status" value="1"/>
</dbReference>
<dbReference type="InterPro" id="IPR001031">
    <property type="entry name" value="Thioesterase"/>
</dbReference>
<evidence type="ECO:0000256" key="7">
    <source>
        <dbReference type="ARBA" id="ARBA00023315"/>
    </source>
</evidence>
<keyword evidence="6" id="KW-0511">Multifunctional enzyme</keyword>
<dbReference type="PROSITE" id="PS00012">
    <property type="entry name" value="PHOSPHOPANTETHEINE"/>
    <property type="match status" value="2"/>
</dbReference>
<dbReference type="EMBL" id="JBHSON010000080">
    <property type="protein sequence ID" value="MFC5752082.1"/>
    <property type="molecule type" value="Genomic_DNA"/>
</dbReference>
<dbReference type="InterPro" id="IPR029058">
    <property type="entry name" value="AB_hydrolase_fold"/>
</dbReference>
<dbReference type="Pfam" id="PF00550">
    <property type="entry name" value="PP-binding"/>
    <property type="match status" value="2"/>
</dbReference>
<dbReference type="InterPro" id="IPR016035">
    <property type="entry name" value="Acyl_Trfase/lysoPLipase"/>
</dbReference>
<dbReference type="InterPro" id="IPR001227">
    <property type="entry name" value="Ac_transferase_dom_sf"/>
</dbReference>
<feature type="domain" description="Carrier" evidence="8">
    <location>
        <begin position="1441"/>
        <end position="1516"/>
    </location>
</feature>
<dbReference type="Gene3D" id="3.30.70.3290">
    <property type="match status" value="3"/>
</dbReference>
<feature type="domain" description="Ketosynthase family 3 (KS3)" evidence="9">
    <location>
        <begin position="33"/>
        <end position="442"/>
    </location>
</feature>
<dbReference type="InterPro" id="IPR009081">
    <property type="entry name" value="PP-bd_ACP"/>
</dbReference>
<name>A0ABW1ABF0_9ACTN</name>
<dbReference type="Gene3D" id="1.10.1200.10">
    <property type="entry name" value="ACP-like"/>
    <property type="match status" value="2"/>
</dbReference>
<dbReference type="SUPFAM" id="SSF52151">
    <property type="entry name" value="FabD/lysophospholipase-like"/>
    <property type="match status" value="1"/>
</dbReference>
<dbReference type="InterPro" id="IPR006162">
    <property type="entry name" value="Ppantetheine_attach_site"/>
</dbReference>
<dbReference type="NCBIfam" id="NF045894">
    <property type="entry name" value="PKS_plus_SDR"/>
    <property type="match status" value="1"/>
</dbReference>
<dbReference type="SMART" id="SM01294">
    <property type="entry name" value="PKS_PP_betabranch"/>
    <property type="match status" value="2"/>
</dbReference>
<dbReference type="InterPro" id="IPR036291">
    <property type="entry name" value="NAD(P)-bd_dom_sf"/>
</dbReference>
<dbReference type="Gene3D" id="3.40.50.720">
    <property type="entry name" value="NAD(P)-binding Rossmann-like Domain"/>
    <property type="match status" value="2"/>
</dbReference>
<feature type="domain" description="Ketosynthase family 3 (KS3)" evidence="9">
    <location>
        <begin position="1534"/>
        <end position="1944"/>
    </location>
</feature>
<dbReference type="InterPro" id="IPR036736">
    <property type="entry name" value="ACP-like_sf"/>
</dbReference>
<dbReference type="Pfam" id="PF08990">
    <property type="entry name" value="Docking"/>
    <property type="match status" value="1"/>
</dbReference>
<dbReference type="InterPro" id="IPR050091">
    <property type="entry name" value="PKS_NRPS_Biosynth_Enz"/>
</dbReference>
<dbReference type="InterPro" id="IPR032821">
    <property type="entry name" value="PKS_assoc"/>
</dbReference>
<evidence type="ECO:0000256" key="4">
    <source>
        <dbReference type="ARBA" id="ARBA00022679"/>
    </source>
</evidence>
<evidence type="ECO:0000256" key="2">
    <source>
        <dbReference type="ARBA" id="ARBA00022450"/>
    </source>
</evidence>
<keyword evidence="2" id="KW-0596">Phosphopantetheine</keyword>
<reference evidence="11" key="1">
    <citation type="journal article" date="2019" name="Int. J. Syst. Evol. Microbiol.">
        <title>The Global Catalogue of Microorganisms (GCM) 10K type strain sequencing project: providing services to taxonomists for standard genome sequencing and annotation.</title>
        <authorList>
            <consortium name="The Broad Institute Genomics Platform"/>
            <consortium name="The Broad Institute Genome Sequencing Center for Infectious Disease"/>
            <person name="Wu L."/>
            <person name="Ma J."/>
        </authorList>
    </citation>
    <scope>NUCLEOTIDE SEQUENCE [LARGE SCALE GENOMIC DNA]</scope>
    <source>
        <strain evidence="11">KCTC 42087</strain>
    </source>
</reference>
<proteinExistence type="predicted"/>
<evidence type="ECO:0000256" key="6">
    <source>
        <dbReference type="ARBA" id="ARBA00023268"/>
    </source>
</evidence>
<dbReference type="SUPFAM" id="SSF55048">
    <property type="entry name" value="Probable ACP-binding domain of malonyl-CoA ACP transacylase"/>
    <property type="match status" value="1"/>
</dbReference>
<dbReference type="Pfam" id="PF08659">
    <property type="entry name" value="KR"/>
    <property type="match status" value="2"/>
</dbReference>
<dbReference type="Pfam" id="PF00109">
    <property type="entry name" value="ketoacyl-synt"/>
    <property type="match status" value="2"/>
</dbReference>
<dbReference type="Pfam" id="PF00975">
    <property type="entry name" value="Thioesterase"/>
    <property type="match status" value="1"/>
</dbReference>
<organism evidence="10 11">
    <name type="scientific">Actinomadura rugatobispora</name>
    <dbReference type="NCBI Taxonomy" id="1994"/>
    <lineage>
        <taxon>Bacteria</taxon>
        <taxon>Bacillati</taxon>
        <taxon>Actinomycetota</taxon>
        <taxon>Actinomycetes</taxon>
        <taxon>Streptosporangiales</taxon>
        <taxon>Thermomonosporaceae</taxon>
        <taxon>Actinomadura</taxon>
    </lineage>
</organism>
<dbReference type="SMART" id="SM00825">
    <property type="entry name" value="PKS_KS"/>
    <property type="match status" value="2"/>
</dbReference>
<dbReference type="SUPFAM" id="SSF47336">
    <property type="entry name" value="ACP-like"/>
    <property type="match status" value="2"/>
</dbReference>
<dbReference type="SMART" id="SM00823">
    <property type="entry name" value="PKS_PP"/>
    <property type="match status" value="2"/>
</dbReference>
<dbReference type="SMART" id="SM00827">
    <property type="entry name" value="PKS_AT"/>
    <property type="match status" value="1"/>
</dbReference>
<evidence type="ECO:0000259" key="9">
    <source>
        <dbReference type="PROSITE" id="PS52004"/>
    </source>
</evidence>
<dbReference type="Gene3D" id="3.40.50.1820">
    <property type="entry name" value="alpha/beta hydrolase"/>
    <property type="match status" value="1"/>
</dbReference>
<gene>
    <name evidence="10" type="ORF">ACFPZN_41285</name>
</gene>
<evidence type="ECO:0000313" key="10">
    <source>
        <dbReference type="EMBL" id="MFC5752082.1"/>
    </source>
</evidence>
<dbReference type="InterPro" id="IPR013968">
    <property type="entry name" value="PKS_KR"/>
</dbReference>
<dbReference type="InterPro" id="IPR015083">
    <property type="entry name" value="NorB/c/GfsB-D-like_docking"/>
</dbReference>
<feature type="domain" description="Carrier" evidence="8">
    <location>
        <begin position="2579"/>
        <end position="2654"/>
    </location>
</feature>
<sequence length="2940" mass="302030">MRVEDRLREYLKRVTADLQATRERLQAVESGWGEPVAIVGMSCRYPGAESPEELWRVVDAGRDMIADAPADRGWDPELSCAGGFVADAGGFDADLFGISPREALGMDPQQRLVLEAAWEAFERAGIDPHSLRGGRAGVFVGGTSQDFAMRMVGAGDSVPSYITGGSGSVLSGRVAYVFGLEGPAVTIDTACSSSLVAVHLAVQSLRSGESSLALAGGVAVMSTPGAFLEFSRQGGMAFDGRCKSFAAAADGTGWGEGVGMLLLERLSDARRNGRRVLGIVRGTAVNQDGASNGLTAPNGLAQQRVIRAALSAARLLPGDVDVVEAHGTGTVLGDPIEAQALLAAYGQDRDRPLLLGSIKSNIGHAQAASGVAGVIKMVLALRHGVVPRTLHVDEPSPHVDWSAGDVELVTGPRPLPEVDRPWRAGVSSFGISGTNAHVIVEQPPEPDEDAAARQAPAGEPAAGDAVLPFAVSGKSEAALRAQAGRLRRFVLESPEVPLRDLASGLVSSRAALDRRATVLAAGRDELLAGLVAVAGGTAAGNVVSGTARGTARLGVVFSGQGSERVGMGRELYEAFPVFRDAFDEVCAVADGLIGCSLRDAVFGDAAETPLRGTLFAQLGLFVVEVSLFRLVRSWGVPVEVVLGHSLGEVVAAHVAGVFGLADAVRLVVARGRLMDGVSGGAMAAVEASEEAVRAALADGAEIAAVNGPDATVVSGERDAVRAVAGRLAESGARVRWLRVEHGFHSAQMEPVLEDFRRAIADVRFHRPEIPVISNVTGGLAGAELCDPGYWVRHVRRTVRFADGVGAAVEAGATAFLELGPDGSLTSLVRSRLGAGGHDDVPAVAGQRRGRADAATLLGAVAALHAGGLPVDWRRCVGGGAGPLDLPTYPFQRRHYWLKTEPVVPAGQPEGRFWDLLREADAPTLAAEFGVDAEAAGRVLPGLLEWRRREDDRRAADSWRYRETWRRLDLPEGGPSGRWLVLVPDGVDGAGFRDVLAAAGAEPVVLPVEGAAGRRELAARLAESAGERPAGVLSLLGLDERPGPEGLPAGLAASVLLVQALGDAGIDAPLWCVTSGAVTAGAAVTSPVQNQLWGLGRVVALEHPRRWGGLVDLPSGFQDGPARLMAVLASAGGEDQVAIRESGVFGRRLTPHPATGQTPWRPGGTMLITGGTGALGARVARWAAERGVAGLLLTSRQGADAPGAAALTEELTALGTHVTVAACDVADRDELAALLREIPADRPLASVVHAAGVAAFQPVADLGLAELAELTRAKVTGAANLDALTADLPLEAFVLFSSGAAAWGSGGNAAYAAGNAYLDALAADRTARGLPATAIAWGTWAGGGMADGAADAMLSRRGVRAMAPEPAIAALAEAVAAGEPTVTVADMDWSRFAPTFTLARPAPLLDGIPAAREALRDQAGPADAGHAAELRRMLAAADDPERAVADLVRAEVAVVLGHSGGDDIDPGRPFADLGFDSLTAVELRDRLTAATGLSLPATLVFDRPTVAELAAHLLAELRGDRADPSAAGRGAASPDEPIAIVAMGCRYPGGVESPADLWELVASGADAIAPVPGDRGWTGENAAAAGGFLRGAGGFDAGLFAISPREALAMDPQQRLLLETSWETFERAGIDPLSLKGSATGVFVGGTAQDHSLKLLLAGPDGSASTSASSSVLSGRLAYSFGLVGPAVTVDTACSSSLVGLHLAAQSLRSGECDLALAGGVTVMATPGAFMEFARQGGLAGDGRCKSFAAAADGTGWGEGVGLVLLERLSDAERNGRRILGVVRGSAVNQDGASNGLTAPNGLSQQRVIGAALASAGLSAGEVDVVEAHGTGTVLGDPIEAQAVLATYGQDRERPVLLGSVKSNIGHTQAAAGVAGVIKMVMALREGVVPASLHLDEPSPHVDWSSGAVELAAGAHDLPELDRPWRAGISSFGISGTNAHVIIEQAPEAAEVVEPETDTSPLPFPVSGKTDTALREQAARLRDLVLRDPGTGLRDVAWTLMSARAALERRAVVIAADRDELAAGLAQVADEGTGVWGAGPDGLRAAATAWTAGSPVEWPVESGRTVELPTYAFQRADYWLDGDPLARTGSGLDGWRYRETWEPVPLGPPADPGPVLAVLPAHGLDDAARALLTGLGRTAEVHRLTVGDLDRESLAARLRAAPPVRAVLSLLGLDERPDPDRPAVPLGVAASLLLAQGLLDAGVTAPQWWLTRGAVSTEPDDPVTGSAQAQLLGIGRVMALEHPRTWGGLVDVGDASAADLLARILAGAAGEHVHRGLRADGVLGRRLVPAPQTGTREWRPRGTVLITGGTGGLGAHVARWAAANGAEQVVLVSRSGKRAPGAAELEAELAASTAVRIEACDVADRDALAALLDGLPEPPTAVVHAAGATGSEPVAGLGVDGFAAVTTAKVAGAANLDALTAGYPLDAFVLFSSCAGLWGSAGGAAYCASNTYLTGLAQDRARRGLPATSIAWGAWAGEGMSGGEALAALRARGLRPMPPEESLRALALAVGAGDGHVAVTDVDWPRFAPTFTIARPSPLIGGVPAARAALDAGAGGPAGAAADPRARDRLAALPPGERQETVARLVRTEIAAVLGYAGPDEVGPARPLAELGFDSLTGMELRDRLARATGLTLPATVVFDHPTADALARELLERLGAGAPPAQSPASLAALYRDACAVGRFTEANEMIMMAGRLRATFADPAEPGAAGSPVRMATGAAAGPVLVGIPATSMLSGPHEFVRFARALDGKRELWVLPVPGFVAGEKLPATLDALVELHANAALDVAAGRPLVLVGRSSGGTLAHQVALRLEERGVRPAGLVLLDTYEVGSEAAEQAQPGLLANLGDQEARFGAIDDVRLTAMAAYFALLSGWRRRNPQAPSLFVRATGDLAPGEAARSTWSLDHELAEVAADHFSMTEEHAEDTAATVDGWITTKTATEETHA</sequence>
<dbReference type="Gene3D" id="6.10.140.1830">
    <property type="match status" value="1"/>
</dbReference>
<dbReference type="InterPro" id="IPR014043">
    <property type="entry name" value="Acyl_transferase_dom"/>
</dbReference>
<dbReference type="InterPro" id="IPR014030">
    <property type="entry name" value="Ketoacyl_synth_N"/>
</dbReference>
<dbReference type="SMART" id="SM00824">
    <property type="entry name" value="PKS_TE"/>
    <property type="match status" value="1"/>
</dbReference>
<dbReference type="InterPro" id="IPR014031">
    <property type="entry name" value="Ketoacyl_synth_C"/>
</dbReference>
<evidence type="ECO:0000256" key="3">
    <source>
        <dbReference type="ARBA" id="ARBA00022553"/>
    </source>
</evidence>
<dbReference type="CDD" id="cd00833">
    <property type="entry name" value="PKS"/>
    <property type="match status" value="2"/>
</dbReference>
<dbReference type="InterPro" id="IPR020802">
    <property type="entry name" value="TesA-like"/>
</dbReference>
<comment type="cofactor">
    <cofactor evidence="1">
        <name>pantetheine 4'-phosphate</name>
        <dbReference type="ChEBI" id="CHEBI:47942"/>
    </cofactor>
</comment>
<dbReference type="PANTHER" id="PTHR43775">
    <property type="entry name" value="FATTY ACID SYNTHASE"/>
    <property type="match status" value="1"/>
</dbReference>
<evidence type="ECO:0000259" key="8">
    <source>
        <dbReference type="PROSITE" id="PS50075"/>
    </source>
</evidence>
<dbReference type="InterPro" id="IPR016039">
    <property type="entry name" value="Thiolase-like"/>
</dbReference>